<dbReference type="Pfam" id="PF00583">
    <property type="entry name" value="Acetyltransf_1"/>
    <property type="match status" value="1"/>
</dbReference>
<dbReference type="InterPro" id="IPR050832">
    <property type="entry name" value="Bact_Acetyltransf"/>
</dbReference>
<dbReference type="EMBL" id="JBHRSK010000019">
    <property type="protein sequence ID" value="MFC2970410.1"/>
    <property type="molecule type" value="Genomic_DNA"/>
</dbReference>
<reference evidence="5" key="1">
    <citation type="journal article" date="2019" name="Int. J. Syst. Evol. Microbiol.">
        <title>The Global Catalogue of Microorganisms (GCM) 10K type strain sequencing project: providing services to taxonomists for standard genome sequencing and annotation.</title>
        <authorList>
            <consortium name="The Broad Institute Genomics Platform"/>
            <consortium name="The Broad Institute Genome Sequencing Center for Infectious Disease"/>
            <person name="Wu L."/>
            <person name="Ma J."/>
        </authorList>
    </citation>
    <scope>NUCLEOTIDE SEQUENCE [LARGE SCALE GENOMIC DNA]</scope>
    <source>
        <strain evidence="5">KCTC 62192</strain>
    </source>
</reference>
<dbReference type="RefSeq" id="WP_377835344.1">
    <property type="nucleotide sequence ID" value="NZ_JBHRSK010000019.1"/>
</dbReference>
<dbReference type="Proteomes" id="UP001595443">
    <property type="component" value="Unassembled WGS sequence"/>
</dbReference>
<dbReference type="PANTHER" id="PTHR43877">
    <property type="entry name" value="AMINOALKYLPHOSPHONATE N-ACETYLTRANSFERASE-RELATED-RELATED"/>
    <property type="match status" value="1"/>
</dbReference>
<sequence>MIRPARLRDIAALDALLEARADSSMFLAVNHARGTPGMWVVGDPVAGVVQLAPSGYFLTQAEQVAPQDWAKLRRRLSARPCHGVNGPPEQVAAALDGLGLGRRAATLDRVEPLFGLDLADLAMPPGDTTLRPLAQADIGPLTPWRMAYLVEAMGNAPGPDTAASAAAQLGAMLTAGHARVLERDGQPVAMCNFNAALPHRVQVGAVFTPPELRGRGHGRRAVALMLQEARARGVLRAVLFAANEAAARAYQGIGFRRIGDYRLVLYTPAVLIGG</sequence>
<dbReference type="PROSITE" id="PS51186">
    <property type="entry name" value="GNAT"/>
    <property type="match status" value="1"/>
</dbReference>
<gene>
    <name evidence="4" type="ORF">ACFOES_20115</name>
</gene>
<keyword evidence="2" id="KW-0012">Acyltransferase</keyword>
<comment type="caution">
    <text evidence="4">The sequence shown here is derived from an EMBL/GenBank/DDBJ whole genome shotgun (WGS) entry which is preliminary data.</text>
</comment>
<keyword evidence="1" id="KW-0808">Transferase</keyword>
<evidence type="ECO:0000313" key="4">
    <source>
        <dbReference type="EMBL" id="MFC2970410.1"/>
    </source>
</evidence>
<evidence type="ECO:0000313" key="5">
    <source>
        <dbReference type="Proteomes" id="UP001595443"/>
    </source>
</evidence>
<feature type="domain" description="N-acetyltransferase" evidence="3">
    <location>
        <begin position="128"/>
        <end position="274"/>
    </location>
</feature>
<dbReference type="CDD" id="cd04301">
    <property type="entry name" value="NAT_SF"/>
    <property type="match status" value="1"/>
</dbReference>
<accession>A0ABV7AMU3</accession>
<dbReference type="SUPFAM" id="SSF55729">
    <property type="entry name" value="Acyl-CoA N-acyltransferases (Nat)"/>
    <property type="match status" value="1"/>
</dbReference>
<evidence type="ECO:0000259" key="3">
    <source>
        <dbReference type="PROSITE" id="PS51186"/>
    </source>
</evidence>
<dbReference type="InterPro" id="IPR016181">
    <property type="entry name" value="Acyl_CoA_acyltransferase"/>
</dbReference>
<evidence type="ECO:0000256" key="2">
    <source>
        <dbReference type="ARBA" id="ARBA00023315"/>
    </source>
</evidence>
<keyword evidence="5" id="KW-1185">Reference proteome</keyword>
<dbReference type="Gene3D" id="3.40.630.30">
    <property type="match status" value="1"/>
</dbReference>
<dbReference type="InterPro" id="IPR000182">
    <property type="entry name" value="GNAT_dom"/>
</dbReference>
<proteinExistence type="predicted"/>
<protein>
    <submittedName>
        <fullName evidence="4">GNAT family N-acetyltransferase</fullName>
    </submittedName>
</protein>
<organism evidence="4 5">
    <name type="scientific">Acidimangrovimonas pyrenivorans</name>
    <dbReference type="NCBI Taxonomy" id="2030798"/>
    <lineage>
        <taxon>Bacteria</taxon>
        <taxon>Pseudomonadati</taxon>
        <taxon>Pseudomonadota</taxon>
        <taxon>Alphaproteobacteria</taxon>
        <taxon>Rhodobacterales</taxon>
        <taxon>Paracoccaceae</taxon>
        <taxon>Acidimangrovimonas</taxon>
    </lineage>
</organism>
<name>A0ABV7AMU3_9RHOB</name>
<evidence type="ECO:0000256" key="1">
    <source>
        <dbReference type="ARBA" id="ARBA00022679"/>
    </source>
</evidence>